<evidence type="ECO:0000256" key="3">
    <source>
        <dbReference type="ARBA" id="ARBA00022452"/>
    </source>
</evidence>
<organism evidence="9 10">
    <name type="scientific">Chitinophaga solisilvae</name>
    <dbReference type="NCBI Taxonomy" id="1233460"/>
    <lineage>
        <taxon>Bacteria</taxon>
        <taxon>Pseudomonadati</taxon>
        <taxon>Bacteroidota</taxon>
        <taxon>Chitinophagia</taxon>
        <taxon>Chitinophagales</taxon>
        <taxon>Chitinophagaceae</taxon>
        <taxon>Chitinophaga</taxon>
    </lineage>
</organism>
<dbReference type="AlphaFoldDB" id="A0A433WBX7"/>
<dbReference type="PROSITE" id="PS52016">
    <property type="entry name" value="TONB_DEPENDENT_REC_3"/>
    <property type="match status" value="1"/>
</dbReference>
<dbReference type="NCBIfam" id="TIGR04057">
    <property type="entry name" value="SusC_RagA_signa"/>
    <property type="match status" value="1"/>
</dbReference>
<dbReference type="InterPro" id="IPR036942">
    <property type="entry name" value="Beta-barrel_TonB_sf"/>
</dbReference>
<dbReference type="InterPro" id="IPR037066">
    <property type="entry name" value="Plug_dom_sf"/>
</dbReference>
<keyword evidence="6 7" id="KW-0998">Cell outer membrane</keyword>
<evidence type="ECO:0000256" key="7">
    <source>
        <dbReference type="PROSITE-ProRule" id="PRU01360"/>
    </source>
</evidence>
<reference evidence="9" key="1">
    <citation type="submission" date="2020-05" db="EMBL/GenBank/DDBJ databases">
        <title>Chitinophaga laudate sp. nov., isolated from a tropical peat swamp.</title>
        <authorList>
            <person name="Goh C.B.S."/>
            <person name="Lee M.S."/>
            <person name="Parimannan S."/>
            <person name="Pasbakhsh P."/>
            <person name="Yule C.M."/>
            <person name="Rajandas H."/>
            <person name="Loke S."/>
            <person name="Croft L."/>
            <person name="Tan J.B.L."/>
        </authorList>
    </citation>
    <scope>NUCLEOTIDE SEQUENCE</scope>
    <source>
        <strain evidence="9">Mgbs1</strain>
    </source>
</reference>
<dbReference type="InterPro" id="IPR023997">
    <property type="entry name" value="TonB-dep_OMP_SusC/RagA_CS"/>
</dbReference>
<dbReference type="EMBL" id="RIAR02000001">
    <property type="protein sequence ID" value="NSL86978.1"/>
    <property type="molecule type" value="Genomic_DNA"/>
</dbReference>
<evidence type="ECO:0000256" key="1">
    <source>
        <dbReference type="ARBA" id="ARBA00004571"/>
    </source>
</evidence>
<dbReference type="InterPro" id="IPR039426">
    <property type="entry name" value="TonB-dep_rcpt-like"/>
</dbReference>
<evidence type="ECO:0000259" key="8">
    <source>
        <dbReference type="Pfam" id="PF07715"/>
    </source>
</evidence>
<evidence type="ECO:0000256" key="6">
    <source>
        <dbReference type="ARBA" id="ARBA00023237"/>
    </source>
</evidence>
<dbReference type="InterPro" id="IPR023996">
    <property type="entry name" value="TonB-dep_OMP_SusC/RagA"/>
</dbReference>
<proteinExistence type="inferred from homology"/>
<keyword evidence="2 7" id="KW-0813">Transport</keyword>
<dbReference type="InterPro" id="IPR012910">
    <property type="entry name" value="Plug_dom"/>
</dbReference>
<feature type="domain" description="TonB-dependent receptor plug" evidence="8">
    <location>
        <begin position="223"/>
        <end position="355"/>
    </location>
</feature>
<gene>
    <name evidence="9" type="ORF">ECE50_009065</name>
</gene>
<dbReference type="Gene3D" id="2.170.130.10">
    <property type="entry name" value="TonB-dependent receptor, plug domain"/>
    <property type="match status" value="1"/>
</dbReference>
<comment type="caution">
    <text evidence="9">The sequence shown here is derived from an EMBL/GenBank/DDBJ whole genome shotgun (WGS) entry which is preliminary data.</text>
</comment>
<dbReference type="GO" id="GO:0009279">
    <property type="term" value="C:cell outer membrane"/>
    <property type="evidence" value="ECO:0007669"/>
    <property type="project" value="UniProtKB-SubCell"/>
</dbReference>
<comment type="similarity">
    <text evidence="7">Belongs to the TonB-dependent receptor family.</text>
</comment>
<dbReference type="Pfam" id="PF13715">
    <property type="entry name" value="CarbopepD_reg_2"/>
    <property type="match status" value="1"/>
</dbReference>
<sequence length="1187" mass="130764">MKKMSGFPLWRGKRRCVMSCMLLSLFLCFTVAAYAQQDDLVLAQKITYRAANESLAKILKDIRALSGVRFTYNNDLIRKHGGITIDVKSATLRSVLSKVLENTGIAFTEVNGGVLIYPEENKGKSADKLHVLATGQVKAANGEPLPGVTIQAVNSRAGTVTGPDGIFSLLAEESEQLRISLIGMETIYRKAGDARSFIEVVMDTASRGIREVVINGYQKIDSRMSTAAVFKLNAAEIMQPGQPSIDQMLQGKVPGLLVMNNSGSVNARPTIRMRGTSTFVGNAAPLWVIDGVVRPDPVDISATQLNNVISDAQTGNFSMIGGAVSGLNPYDVESITFLKDAAATAIYGVRAANGVIVVTTKRGKEGPAQFSYTNSITMRQRPSYHNLHLMNSKDRVRFSRELLADSVIYGNIGGSLRESISYEGILEDLYAGIITEAEFKRRVQKLETNNTDWFKVLFRNALSMTHSLSMSGGGGKTTYYASLNYSDNRGAARLDGSKMYGASVSINTQASERLNIDLRIHGNYNRQAGYYEGVNPAQYALQTTRTITPGDFYPLGVYIGSEKPVPPPITFNMLNELASTENNSSTRSLEATLTLEYKLARGLLFRSTSNATSDASEMMSAAYDRSFYISDRRGWGIDYTPSDKQKTESQIPFGGIATTANRNTLVVTTRNMLDYTTGFFKDRDLLNVSAGNEITSATVKGVDIRETGYFPDRGMTFSPTEKGRKLFGYHTITNAVDNTMSFFGTATYSMNRRYVLSATVRSDGSNSFGQYSNARFLPNYGLAARWNAGSEAWLTNSRIISGLNFRVTYGTQGNTVKAVGPSLIASYPEGSAPPDLITGVPQLKIKSLPYPELRWEKTYQWNFGVDLSLFNGRAALTADYYMKKGKDLLVQKEIALEYGVNEMYKNGGEMTNKGLELTLNLEILRKKNMGASVRFINSRNLNRVVSSDLANDISAYLNGRAFKIGKPVSGFYSFPFTGLNPVNGAPLFRERPKTGITDTLSLLSYSGQLQPKFNGSFSTTFRYKNFTLNADFYYALGHQKRLDPLFNSRTGYTGVPTSFYNVSDEFNYRWRKPGDELITDIPAVYSGLPQEAIEGLKITSYVAYNQSDIRVVNNNFLRCRSLQLNYLVPAYIFKGSGIRGLSAGLNVSNVFTIANSRLRGQDPEIDGVGTSALPITRSYTFTMNVNF</sequence>
<evidence type="ECO:0000256" key="2">
    <source>
        <dbReference type="ARBA" id="ARBA00022448"/>
    </source>
</evidence>
<evidence type="ECO:0000313" key="10">
    <source>
        <dbReference type="Proteomes" id="UP000281028"/>
    </source>
</evidence>
<dbReference type="InterPro" id="IPR008969">
    <property type="entry name" value="CarboxyPept-like_regulatory"/>
</dbReference>
<accession>A0A433WBX7</accession>
<protein>
    <submittedName>
        <fullName evidence="9">SusC/RagA family TonB-linked outer membrane protein</fullName>
    </submittedName>
</protein>
<dbReference type="NCBIfam" id="TIGR04056">
    <property type="entry name" value="OMP_RagA_SusC"/>
    <property type="match status" value="1"/>
</dbReference>
<comment type="subcellular location">
    <subcellularLocation>
        <location evidence="1 7">Cell outer membrane</location>
        <topology evidence="1 7">Multi-pass membrane protein</topology>
    </subcellularLocation>
</comment>
<name>A0A433WBX7_9BACT</name>
<keyword evidence="3 7" id="KW-1134">Transmembrane beta strand</keyword>
<dbReference type="Gene3D" id="2.40.170.20">
    <property type="entry name" value="TonB-dependent receptor, beta-barrel domain"/>
    <property type="match status" value="1"/>
</dbReference>
<evidence type="ECO:0000313" key="9">
    <source>
        <dbReference type="EMBL" id="NSL86978.1"/>
    </source>
</evidence>
<keyword evidence="4 7" id="KW-0812">Transmembrane</keyword>
<dbReference type="SUPFAM" id="SSF56935">
    <property type="entry name" value="Porins"/>
    <property type="match status" value="1"/>
</dbReference>
<evidence type="ECO:0000256" key="4">
    <source>
        <dbReference type="ARBA" id="ARBA00022692"/>
    </source>
</evidence>
<dbReference type="OrthoDB" id="9768177at2"/>
<keyword evidence="5 7" id="KW-0472">Membrane</keyword>
<keyword evidence="10" id="KW-1185">Reference proteome</keyword>
<dbReference type="Proteomes" id="UP000281028">
    <property type="component" value="Unassembled WGS sequence"/>
</dbReference>
<evidence type="ECO:0000256" key="5">
    <source>
        <dbReference type="ARBA" id="ARBA00023136"/>
    </source>
</evidence>
<dbReference type="SUPFAM" id="SSF49464">
    <property type="entry name" value="Carboxypeptidase regulatory domain-like"/>
    <property type="match status" value="1"/>
</dbReference>
<dbReference type="Pfam" id="PF07715">
    <property type="entry name" value="Plug"/>
    <property type="match status" value="1"/>
</dbReference>